<reference evidence="4" key="1">
    <citation type="submission" date="2016-06" db="UniProtKB">
        <authorList>
            <consortium name="WormBaseParasite"/>
        </authorList>
    </citation>
    <scope>IDENTIFICATION</scope>
</reference>
<organism evidence="4">
    <name type="scientific">Gongylonema pulchrum</name>
    <dbReference type="NCBI Taxonomy" id="637853"/>
    <lineage>
        <taxon>Eukaryota</taxon>
        <taxon>Metazoa</taxon>
        <taxon>Ecdysozoa</taxon>
        <taxon>Nematoda</taxon>
        <taxon>Chromadorea</taxon>
        <taxon>Rhabditida</taxon>
        <taxon>Spirurina</taxon>
        <taxon>Spiruromorpha</taxon>
        <taxon>Spiruroidea</taxon>
        <taxon>Gongylonematidae</taxon>
        <taxon>Gongylonema</taxon>
    </lineage>
</organism>
<keyword evidence="3" id="KW-1185">Reference proteome</keyword>
<accession>A0A183CUT1</accession>
<dbReference type="Proteomes" id="UP000271098">
    <property type="component" value="Unassembled WGS sequence"/>
</dbReference>
<sequence length="147" mass="16301">MYKLEKRCSLETEQEEAKLGEASRRRIICKASHDGIQAYCLCLDNYCNKESLLKQAEKEAKTSGDAKDSLNDSLFTGNGESITSAAVQRSSATSLQVLVKPEATSRATSTTPPQKRPSITSTRNILSARASERFQIQMSRTIVQRVR</sequence>
<feature type="compositionally biased region" description="Polar residues" evidence="1">
    <location>
        <begin position="105"/>
        <end position="122"/>
    </location>
</feature>
<dbReference type="WBParaSite" id="GPUH_0000022101-mRNA-1">
    <property type="protein sequence ID" value="GPUH_0000022101-mRNA-1"/>
    <property type="gene ID" value="GPUH_0000022101"/>
</dbReference>
<name>A0A183CUT1_9BILA</name>
<dbReference type="AlphaFoldDB" id="A0A183CUT1"/>
<dbReference type="OrthoDB" id="5850827at2759"/>
<evidence type="ECO:0000313" key="2">
    <source>
        <dbReference type="EMBL" id="VDK27640.1"/>
    </source>
</evidence>
<dbReference type="EMBL" id="UYRT01000166">
    <property type="protein sequence ID" value="VDK27640.1"/>
    <property type="molecule type" value="Genomic_DNA"/>
</dbReference>
<protein>
    <submittedName>
        <fullName evidence="2 4">Uncharacterized protein</fullName>
    </submittedName>
</protein>
<evidence type="ECO:0000256" key="1">
    <source>
        <dbReference type="SAM" id="MobiDB-lite"/>
    </source>
</evidence>
<reference evidence="2 3" key="2">
    <citation type="submission" date="2018-11" db="EMBL/GenBank/DDBJ databases">
        <authorList>
            <consortium name="Pathogen Informatics"/>
        </authorList>
    </citation>
    <scope>NUCLEOTIDE SEQUENCE [LARGE SCALE GENOMIC DNA]</scope>
</reference>
<proteinExistence type="predicted"/>
<feature type="region of interest" description="Disordered" evidence="1">
    <location>
        <begin position="97"/>
        <end position="122"/>
    </location>
</feature>
<evidence type="ECO:0000313" key="3">
    <source>
        <dbReference type="Proteomes" id="UP000271098"/>
    </source>
</evidence>
<gene>
    <name evidence="2" type="ORF">GPUH_LOCUS222</name>
</gene>
<evidence type="ECO:0000313" key="4">
    <source>
        <dbReference type="WBParaSite" id="GPUH_0000022101-mRNA-1"/>
    </source>
</evidence>